<dbReference type="GO" id="GO:0051301">
    <property type="term" value="P:cell division"/>
    <property type="evidence" value="ECO:0007669"/>
    <property type="project" value="UniProtKB-KW"/>
</dbReference>
<keyword evidence="1" id="KW-0131">Cell cycle</keyword>
<reference evidence="1" key="1">
    <citation type="journal article" date="2018" name="Genome Biol.">
        <title>SKESA: strategic k-mer extension for scrupulous assemblies.</title>
        <authorList>
            <person name="Souvorov A."/>
            <person name="Agarwala R."/>
            <person name="Lipman D.J."/>
        </authorList>
    </citation>
    <scope>NUCLEOTIDE SEQUENCE</scope>
    <source>
        <strain evidence="1">AUSMDU00005748</strain>
    </source>
</reference>
<gene>
    <name evidence="1" type="ORF">F6W21_04495</name>
</gene>
<comment type="caution">
    <text evidence="1">The sequence shown here is derived from an EMBL/GenBank/DDBJ whole genome shotgun (WGS) entry which is preliminary data.</text>
</comment>
<reference evidence="1" key="2">
    <citation type="submission" date="2019-09" db="EMBL/GenBank/DDBJ databases">
        <authorList>
            <consortium name="NCBI Pathogen Detection Project"/>
        </authorList>
    </citation>
    <scope>NUCLEOTIDE SEQUENCE</scope>
    <source>
        <strain evidence="1">AUSMDU00005748</strain>
    </source>
</reference>
<proteinExistence type="predicted"/>
<name>A0AAD3UH47_KLEOX</name>
<sequence length="54" mass="6229">MVVNMKINHTLLRLAQIKARIARKNGDGAKWMEANEEMKAAAGMPWYRRNSWNG</sequence>
<organism evidence="1 2">
    <name type="scientific">Klebsiella oxytoca</name>
    <dbReference type="NCBI Taxonomy" id="571"/>
    <lineage>
        <taxon>Bacteria</taxon>
        <taxon>Pseudomonadati</taxon>
        <taxon>Pseudomonadota</taxon>
        <taxon>Gammaproteobacteria</taxon>
        <taxon>Enterobacterales</taxon>
        <taxon>Enterobacteriaceae</taxon>
        <taxon>Klebsiella/Raoultella group</taxon>
        <taxon>Klebsiella</taxon>
    </lineage>
</organism>
<dbReference type="EMBL" id="DACXIC010000004">
    <property type="protein sequence ID" value="HAU4355585.1"/>
    <property type="molecule type" value="Genomic_DNA"/>
</dbReference>
<dbReference type="AlphaFoldDB" id="A0AAD3UH47"/>
<keyword evidence="1" id="KW-0132">Cell division</keyword>
<evidence type="ECO:0000313" key="1">
    <source>
        <dbReference type="EMBL" id="HAU4355585.1"/>
    </source>
</evidence>
<evidence type="ECO:0000313" key="2">
    <source>
        <dbReference type="Proteomes" id="UP000868497"/>
    </source>
</evidence>
<protein>
    <submittedName>
        <fullName evidence="1">Host cell division inhibitory peptide Kil</fullName>
    </submittedName>
</protein>
<accession>A0AAD3UH47</accession>
<dbReference type="Proteomes" id="UP000868497">
    <property type="component" value="Unassembled WGS sequence"/>
</dbReference>